<gene>
    <name evidence="1" type="ORF">AWC07_16675</name>
</gene>
<comment type="caution">
    <text evidence="1">The sequence shown here is derived from an EMBL/GenBank/DDBJ whole genome shotgun (WGS) entry which is preliminary data.</text>
</comment>
<reference evidence="1 2" key="1">
    <citation type="submission" date="2016-01" db="EMBL/GenBank/DDBJ databases">
        <title>The new phylogeny of the genus Mycobacterium.</title>
        <authorList>
            <person name="Tarcisio F."/>
            <person name="Conor M."/>
            <person name="Antonella G."/>
            <person name="Elisabetta G."/>
            <person name="Giulia F.S."/>
            <person name="Sara T."/>
            <person name="Anna F."/>
            <person name="Clotilde B."/>
            <person name="Roberto B."/>
            <person name="Veronica D.S."/>
            <person name="Fabio R."/>
            <person name="Monica P."/>
            <person name="Olivier J."/>
            <person name="Enrico T."/>
            <person name="Nicola S."/>
        </authorList>
    </citation>
    <scope>NUCLEOTIDE SEQUENCE [LARGE SCALE GENOMIC DNA]</scope>
    <source>
        <strain evidence="1 2">DSM 43505</strain>
    </source>
</reference>
<name>A0A1X1V1R9_MYCGS</name>
<proteinExistence type="predicted"/>
<dbReference type="RefSeq" id="WP_036412978.1">
    <property type="nucleotide sequence ID" value="NZ_LQOX01000132.1"/>
</dbReference>
<dbReference type="AlphaFoldDB" id="A0A1X1V1R9"/>
<evidence type="ECO:0000313" key="1">
    <source>
        <dbReference type="EMBL" id="ORV62977.1"/>
    </source>
</evidence>
<keyword evidence="2" id="KW-1185">Reference proteome</keyword>
<dbReference type="Proteomes" id="UP000193738">
    <property type="component" value="Unassembled WGS sequence"/>
</dbReference>
<accession>A0A1X1V1R9</accession>
<organism evidence="1 2">
    <name type="scientific">Mycobacterium gastri</name>
    <dbReference type="NCBI Taxonomy" id="1777"/>
    <lineage>
        <taxon>Bacteria</taxon>
        <taxon>Bacillati</taxon>
        <taxon>Actinomycetota</taxon>
        <taxon>Actinomycetes</taxon>
        <taxon>Mycobacteriales</taxon>
        <taxon>Mycobacteriaceae</taxon>
        <taxon>Mycobacterium</taxon>
    </lineage>
</organism>
<sequence length="111" mass="11631">MDIGRLVTRYARRFSRVHAGVHPVSSPLGAWLLLALAAPVARDHTEAAAATSVALRSAMVSSALSRSATLRFGHPYAVVAVTGARRRGDPWAGVPVFAAWVCEPADVASIG</sequence>
<dbReference type="EMBL" id="LQOX01000132">
    <property type="protein sequence ID" value="ORV62977.1"/>
    <property type="molecule type" value="Genomic_DNA"/>
</dbReference>
<dbReference type="STRING" id="1777.AWC07_16675"/>
<protein>
    <submittedName>
        <fullName evidence="1">Uncharacterized protein</fullName>
    </submittedName>
</protein>
<evidence type="ECO:0000313" key="2">
    <source>
        <dbReference type="Proteomes" id="UP000193738"/>
    </source>
</evidence>